<dbReference type="SUPFAM" id="SSF53850">
    <property type="entry name" value="Periplasmic binding protein-like II"/>
    <property type="match status" value="1"/>
</dbReference>
<name>A0ABW9FQ96_9NOCA</name>
<keyword evidence="2" id="KW-0813">Transport</keyword>
<keyword evidence="3 4" id="KW-0732">Signal</keyword>
<evidence type="ECO:0000256" key="4">
    <source>
        <dbReference type="SAM" id="SignalP"/>
    </source>
</evidence>
<reference evidence="6 7" key="1">
    <citation type="submission" date="2023-11" db="EMBL/GenBank/DDBJ databases">
        <authorList>
            <person name="Val-Calvo J."/>
            <person name="Scortti M."/>
            <person name="Vazquez-Boland J."/>
        </authorList>
    </citation>
    <scope>NUCLEOTIDE SEQUENCE [LARGE SCALE GENOMIC DNA]</scope>
    <source>
        <strain evidence="6 7">DSM 46662</strain>
    </source>
</reference>
<keyword evidence="7" id="KW-1185">Reference proteome</keyword>
<dbReference type="Gene3D" id="3.40.190.10">
    <property type="entry name" value="Periplasmic binding protein-like II"/>
    <property type="match status" value="1"/>
</dbReference>
<comment type="caution">
    <text evidence="6">The sequence shown here is derived from an EMBL/GenBank/DDBJ whole genome shotgun (WGS) entry which is preliminary data.</text>
</comment>
<evidence type="ECO:0000313" key="7">
    <source>
        <dbReference type="Proteomes" id="UP001629744"/>
    </source>
</evidence>
<accession>A0ABW9FQ96</accession>
<dbReference type="InterPro" id="IPR000914">
    <property type="entry name" value="SBP_5_dom"/>
</dbReference>
<dbReference type="RefSeq" id="WP_348609660.1">
    <property type="nucleotide sequence ID" value="NZ_CP157276.1"/>
</dbReference>
<protein>
    <submittedName>
        <fullName evidence="6">ABC transporter substrate-binding protein</fullName>
    </submittedName>
</protein>
<proteinExistence type="inferred from homology"/>
<dbReference type="CDD" id="cd00995">
    <property type="entry name" value="PBP2_NikA_DppA_OppA_like"/>
    <property type="match status" value="1"/>
</dbReference>
<dbReference type="PANTHER" id="PTHR30290:SF9">
    <property type="entry name" value="OLIGOPEPTIDE-BINDING PROTEIN APPA"/>
    <property type="match status" value="1"/>
</dbReference>
<feature type="chain" id="PRO_5046914361" evidence="4">
    <location>
        <begin position="28"/>
        <end position="526"/>
    </location>
</feature>
<dbReference type="InterPro" id="IPR039424">
    <property type="entry name" value="SBP_5"/>
</dbReference>
<evidence type="ECO:0000313" key="6">
    <source>
        <dbReference type="EMBL" id="MFM1726788.1"/>
    </source>
</evidence>
<sequence>MRFPGLKVCGAAVMLALAVTGCGGQPAAQNGAPATLDASDADPSGHLRVGYFLPPRPVDPYTVPSTVAAYPYLTPLYDRLTQIVNGENGAVLAPMVATGWEFGPDGRSVTFTLRDDVTFSDGAKLDSAAVKASLERAMRLPGSTVSSYYSMVEGIDAVDPSTVTIRTNRPASDLPYVLSGVEGMLISPNAVANPDLDVRPVGSGPYVLETLRVGDSVSYVRREGYWDKSAQLPERITITGYADGNARMNALRSRQIDLAYVMPVDYAQASNLGRGFGFYSYPPSTAYAVNVNTNSADMARPDVRQALNFAIDRDGINKSILHGQCTPNPQAATPGMVGYLDQPPIRYDFDPERARQILASAGITDLQLDIMAPARVSPVVEIATAVRSQFENIGIKVNFQEVDQAEMNARFSRGDAYDAVINGRVPRPSSLQSFQYWYRSPALFPGPRPAGFDETLDRAFDPNLSEDQQNQALEDTAAIATEQAMNVFICATPTQFAYSDKVIGATDMAMSRIQGVPDLRHVGVAK</sequence>
<feature type="signal peptide" evidence="4">
    <location>
        <begin position="1"/>
        <end position="27"/>
    </location>
</feature>
<dbReference type="PANTHER" id="PTHR30290">
    <property type="entry name" value="PERIPLASMIC BINDING COMPONENT OF ABC TRANSPORTER"/>
    <property type="match status" value="1"/>
</dbReference>
<feature type="domain" description="Solute-binding protein family 5" evidence="5">
    <location>
        <begin position="93"/>
        <end position="441"/>
    </location>
</feature>
<dbReference type="EMBL" id="JBDLNU010000001">
    <property type="protein sequence ID" value="MFM1726788.1"/>
    <property type="molecule type" value="Genomic_DNA"/>
</dbReference>
<dbReference type="PIRSF" id="PIRSF002741">
    <property type="entry name" value="MppA"/>
    <property type="match status" value="1"/>
</dbReference>
<dbReference type="Gene3D" id="3.10.105.10">
    <property type="entry name" value="Dipeptide-binding Protein, Domain 3"/>
    <property type="match status" value="1"/>
</dbReference>
<evidence type="ECO:0000256" key="2">
    <source>
        <dbReference type="ARBA" id="ARBA00022448"/>
    </source>
</evidence>
<evidence type="ECO:0000259" key="5">
    <source>
        <dbReference type="Pfam" id="PF00496"/>
    </source>
</evidence>
<evidence type="ECO:0000256" key="1">
    <source>
        <dbReference type="ARBA" id="ARBA00005695"/>
    </source>
</evidence>
<dbReference type="PROSITE" id="PS51257">
    <property type="entry name" value="PROKAR_LIPOPROTEIN"/>
    <property type="match status" value="1"/>
</dbReference>
<dbReference type="Pfam" id="PF00496">
    <property type="entry name" value="SBP_bac_5"/>
    <property type="match status" value="1"/>
</dbReference>
<organism evidence="6 7">
    <name type="scientific">Prescottella soli</name>
    <dbReference type="NCBI Taxonomy" id="1543852"/>
    <lineage>
        <taxon>Bacteria</taxon>
        <taxon>Bacillati</taxon>
        <taxon>Actinomycetota</taxon>
        <taxon>Actinomycetes</taxon>
        <taxon>Mycobacteriales</taxon>
        <taxon>Nocardiaceae</taxon>
        <taxon>Prescottella</taxon>
    </lineage>
</organism>
<dbReference type="InterPro" id="IPR030678">
    <property type="entry name" value="Peptide/Ni-bd"/>
</dbReference>
<gene>
    <name evidence="6" type="ORF">ABEU19_000227</name>
</gene>
<evidence type="ECO:0000256" key="3">
    <source>
        <dbReference type="ARBA" id="ARBA00022729"/>
    </source>
</evidence>
<comment type="similarity">
    <text evidence="1">Belongs to the bacterial solute-binding protein 5 family.</text>
</comment>
<dbReference type="Proteomes" id="UP001629744">
    <property type="component" value="Unassembled WGS sequence"/>
</dbReference>